<reference evidence="2 3" key="1">
    <citation type="journal article" date="2018" name="Mycol. Prog.">
        <title>Coniella lustricola, a new species from submerged detritus.</title>
        <authorList>
            <person name="Raudabaugh D.B."/>
            <person name="Iturriaga T."/>
            <person name="Carver A."/>
            <person name="Mondo S."/>
            <person name="Pangilinan J."/>
            <person name="Lipzen A."/>
            <person name="He G."/>
            <person name="Amirebrahimi M."/>
            <person name="Grigoriev I.V."/>
            <person name="Miller A.N."/>
        </authorList>
    </citation>
    <scope>NUCLEOTIDE SEQUENCE [LARGE SCALE GENOMIC DNA]</scope>
    <source>
        <strain evidence="2 3">B22-T-1</strain>
    </source>
</reference>
<gene>
    <name evidence="2" type="ORF">BD289DRAFT_428853</name>
</gene>
<protein>
    <submittedName>
        <fullName evidence="2">Uncharacterized protein</fullName>
    </submittedName>
</protein>
<keyword evidence="1" id="KW-0472">Membrane</keyword>
<keyword evidence="1" id="KW-0812">Transmembrane</keyword>
<sequence length="90" mass="9783">MHTSLPFPMYKFLILKIYFIPITSSFACVPIVLFDTMHALLYIVSVSLWAVALLPCPTIATLRVQPGNCLAPCNISSSSHLSGTVSGIKN</sequence>
<name>A0A2T3ADU1_9PEZI</name>
<dbReference type="AlphaFoldDB" id="A0A2T3ADU1"/>
<evidence type="ECO:0000256" key="1">
    <source>
        <dbReference type="SAM" id="Phobius"/>
    </source>
</evidence>
<organism evidence="2 3">
    <name type="scientific">Coniella lustricola</name>
    <dbReference type="NCBI Taxonomy" id="2025994"/>
    <lineage>
        <taxon>Eukaryota</taxon>
        <taxon>Fungi</taxon>
        <taxon>Dikarya</taxon>
        <taxon>Ascomycota</taxon>
        <taxon>Pezizomycotina</taxon>
        <taxon>Sordariomycetes</taxon>
        <taxon>Sordariomycetidae</taxon>
        <taxon>Diaporthales</taxon>
        <taxon>Schizoparmaceae</taxon>
        <taxon>Coniella</taxon>
    </lineage>
</organism>
<keyword evidence="3" id="KW-1185">Reference proteome</keyword>
<dbReference type="EMBL" id="KZ678406">
    <property type="protein sequence ID" value="PSR92427.1"/>
    <property type="molecule type" value="Genomic_DNA"/>
</dbReference>
<evidence type="ECO:0000313" key="2">
    <source>
        <dbReference type="EMBL" id="PSR92427.1"/>
    </source>
</evidence>
<evidence type="ECO:0000313" key="3">
    <source>
        <dbReference type="Proteomes" id="UP000241462"/>
    </source>
</evidence>
<proteinExistence type="predicted"/>
<accession>A0A2T3ADU1</accession>
<feature type="transmembrane region" description="Helical" evidence="1">
    <location>
        <begin position="39"/>
        <end position="60"/>
    </location>
</feature>
<dbReference type="InParanoid" id="A0A2T3ADU1"/>
<keyword evidence="1" id="KW-1133">Transmembrane helix</keyword>
<feature type="transmembrane region" description="Helical" evidence="1">
    <location>
        <begin position="12"/>
        <end position="33"/>
    </location>
</feature>
<dbReference type="Proteomes" id="UP000241462">
    <property type="component" value="Unassembled WGS sequence"/>
</dbReference>